<evidence type="ECO:0000313" key="4">
    <source>
        <dbReference type="Proteomes" id="UP000027222"/>
    </source>
</evidence>
<feature type="domain" description="Alpha/beta hydrolase fold-3" evidence="2">
    <location>
        <begin position="162"/>
        <end position="359"/>
    </location>
</feature>
<sequence length="393" mass="43718">MDGSSTSTSNLADDVPALPLWPPPKGKYGDASWGEVVHMMTVVVRIPFVVVWLSAKNLIHNRQTLRRSTLISLIRWLNGKMNYKQIQYGSPRSLDAYKQWAKKQKMPVTVEDLIDDTPLMWIGPKRKDKVVLYIPGGAYLFALRGEFISFWRYVQLELGKEDCDVGFAILGYSLVPEAGFPTQLRQATVAVEHLIGTGVHPSNLHIVGDSAGAHLILSLLSHILHPFPGLRPIVPLEAPIKGVYLMSPWVIMKTTSASSRSNAAYDIVGSSTPNSTRQSYGDIVQPYATQEHDLPYMDPLNAPDSWFLGLEGVVERVLMTAGGREVLRDDIISFSQKLSKVIKANRNFTFEVQEGGIHNDPYLDFMAKLPYDQLGSLTPLIIHWLAGGIKPSR</sequence>
<evidence type="ECO:0000259" key="2">
    <source>
        <dbReference type="Pfam" id="PF07859"/>
    </source>
</evidence>
<dbReference type="SUPFAM" id="SSF53474">
    <property type="entry name" value="alpha/beta-Hydrolases"/>
    <property type="match status" value="1"/>
</dbReference>
<evidence type="ECO:0000313" key="3">
    <source>
        <dbReference type="EMBL" id="KDR71893.1"/>
    </source>
</evidence>
<dbReference type="Pfam" id="PF07859">
    <property type="entry name" value="Abhydrolase_3"/>
    <property type="match status" value="1"/>
</dbReference>
<keyword evidence="4" id="KW-1185">Reference proteome</keyword>
<dbReference type="GO" id="GO:0016787">
    <property type="term" value="F:hydrolase activity"/>
    <property type="evidence" value="ECO:0007669"/>
    <property type="project" value="UniProtKB-KW"/>
</dbReference>
<evidence type="ECO:0000256" key="1">
    <source>
        <dbReference type="ARBA" id="ARBA00022801"/>
    </source>
</evidence>
<dbReference type="InterPro" id="IPR013094">
    <property type="entry name" value="AB_hydrolase_3"/>
</dbReference>
<dbReference type="Proteomes" id="UP000027222">
    <property type="component" value="Unassembled WGS sequence"/>
</dbReference>
<dbReference type="HOGENOM" id="CLU_042179_2_1_1"/>
<accession>A0A067SYQ2</accession>
<dbReference type="AlphaFoldDB" id="A0A067SYQ2"/>
<dbReference type="EMBL" id="KL142391">
    <property type="protein sequence ID" value="KDR71893.1"/>
    <property type="molecule type" value="Genomic_DNA"/>
</dbReference>
<reference evidence="4" key="1">
    <citation type="journal article" date="2014" name="Proc. Natl. Acad. Sci. U.S.A.">
        <title>Extensive sampling of basidiomycete genomes demonstrates inadequacy of the white-rot/brown-rot paradigm for wood decay fungi.</title>
        <authorList>
            <person name="Riley R."/>
            <person name="Salamov A.A."/>
            <person name="Brown D.W."/>
            <person name="Nagy L.G."/>
            <person name="Floudas D."/>
            <person name="Held B.W."/>
            <person name="Levasseur A."/>
            <person name="Lombard V."/>
            <person name="Morin E."/>
            <person name="Otillar R."/>
            <person name="Lindquist E.A."/>
            <person name="Sun H."/>
            <person name="LaButti K.M."/>
            <person name="Schmutz J."/>
            <person name="Jabbour D."/>
            <person name="Luo H."/>
            <person name="Baker S.E."/>
            <person name="Pisabarro A.G."/>
            <person name="Walton J.D."/>
            <person name="Blanchette R.A."/>
            <person name="Henrissat B."/>
            <person name="Martin F."/>
            <person name="Cullen D."/>
            <person name="Hibbett D.S."/>
            <person name="Grigoriev I.V."/>
        </authorList>
    </citation>
    <scope>NUCLEOTIDE SEQUENCE [LARGE SCALE GENOMIC DNA]</scope>
    <source>
        <strain evidence="4">CBS 339.88</strain>
    </source>
</reference>
<proteinExistence type="predicted"/>
<dbReference type="InterPro" id="IPR029058">
    <property type="entry name" value="AB_hydrolase_fold"/>
</dbReference>
<keyword evidence="1" id="KW-0378">Hydrolase</keyword>
<dbReference type="OrthoDB" id="2152029at2759"/>
<protein>
    <recommendedName>
        <fullName evidence="2">Alpha/beta hydrolase fold-3 domain-containing protein</fullName>
    </recommendedName>
</protein>
<dbReference type="PANTHER" id="PTHR48081">
    <property type="entry name" value="AB HYDROLASE SUPERFAMILY PROTEIN C4A8.06C"/>
    <property type="match status" value="1"/>
</dbReference>
<dbReference type="PANTHER" id="PTHR48081:SF31">
    <property type="entry name" value="STERYL ACETYL HYDROLASE MUG81-RELATED"/>
    <property type="match status" value="1"/>
</dbReference>
<dbReference type="STRING" id="685588.A0A067SYQ2"/>
<name>A0A067SYQ2_GALM3</name>
<dbReference type="InterPro" id="IPR050300">
    <property type="entry name" value="GDXG_lipolytic_enzyme"/>
</dbReference>
<organism evidence="3 4">
    <name type="scientific">Galerina marginata (strain CBS 339.88)</name>
    <dbReference type="NCBI Taxonomy" id="685588"/>
    <lineage>
        <taxon>Eukaryota</taxon>
        <taxon>Fungi</taxon>
        <taxon>Dikarya</taxon>
        <taxon>Basidiomycota</taxon>
        <taxon>Agaricomycotina</taxon>
        <taxon>Agaricomycetes</taxon>
        <taxon>Agaricomycetidae</taxon>
        <taxon>Agaricales</taxon>
        <taxon>Agaricineae</taxon>
        <taxon>Strophariaceae</taxon>
        <taxon>Galerina</taxon>
    </lineage>
</organism>
<dbReference type="Gene3D" id="3.40.50.1820">
    <property type="entry name" value="alpha/beta hydrolase"/>
    <property type="match status" value="1"/>
</dbReference>
<gene>
    <name evidence="3" type="ORF">GALMADRAFT_143659</name>
</gene>